<evidence type="ECO:0000259" key="1">
    <source>
        <dbReference type="Pfam" id="PF13274"/>
    </source>
</evidence>
<dbReference type="EMBL" id="JBHUHV010000018">
    <property type="protein sequence ID" value="MFD2066291.1"/>
    <property type="molecule type" value="Genomic_DNA"/>
</dbReference>
<name>A0ABW4WVU9_9BACT</name>
<dbReference type="Proteomes" id="UP001597369">
    <property type="component" value="Unassembled WGS sequence"/>
</dbReference>
<gene>
    <name evidence="2" type="ORF">ACFSKU_05300</name>
</gene>
<proteinExistence type="predicted"/>
<sequence length="157" mass="17940">MPYPASYIAYALVKKGIESGQFVTQMKLQKMVFFAHGYHLAKYNGEPLIQENFEAWRFGPVVPDIYQDFKLYGSSPIRDTDLCFAIPKDNVLYELDDKAKDAVEYTWEATKDIGALALSNWTHAEDSPWSRVYQPGTLSVPIDNKDIKDYFENLLAA</sequence>
<dbReference type="RefSeq" id="WP_229961109.1">
    <property type="nucleotide sequence ID" value="NZ_JAJJWI010000010.1"/>
</dbReference>
<comment type="caution">
    <text evidence="2">The sequence shown here is derived from an EMBL/GenBank/DDBJ whole genome shotgun (WGS) entry which is preliminary data.</text>
</comment>
<feature type="domain" description="Antitoxin SocA-like Panacea" evidence="1">
    <location>
        <begin position="28"/>
        <end position="129"/>
    </location>
</feature>
<evidence type="ECO:0000313" key="2">
    <source>
        <dbReference type="EMBL" id="MFD2066291.1"/>
    </source>
</evidence>
<evidence type="ECO:0000313" key="3">
    <source>
        <dbReference type="Proteomes" id="UP001597369"/>
    </source>
</evidence>
<dbReference type="InterPro" id="IPR025272">
    <property type="entry name" value="SocA_Panacea"/>
</dbReference>
<organism evidence="2 3">
    <name type="scientific">Pontibacter silvestris</name>
    <dbReference type="NCBI Taxonomy" id="2305183"/>
    <lineage>
        <taxon>Bacteria</taxon>
        <taxon>Pseudomonadati</taxon>
        <taxon>Bacteroidota</taxon>
        <taxon>Cytophagia</taxon>
        <taxon>Cytophagales</taxon>
        <taxon>Hymenobacteraceae</taxon>
        <taxon>Pontibacter</taxon>
    </lineage>
</organism>
<protein>
    <submittedName>
        <fullName evidence="2">Panacea domain-containing protein</fullName>
    </submittedName>
</protein>
<reference evidence="3" key="1">
    <citation type="journal article" date="2019" name="Int. J. Syst. Evol. Microbiol.">
        <title>The Global Catalogue of Microorganisms (GCM) 10K type strain sequencing project: providing services to taxonomists for standard genome sequencing and annotation.</title>
        <authorList>
            <consortium name="The Broad Institute Genomics Platform"/>
            <consortium name="The Broad Institute Genome Sequencing Center for Infectious Disease"/>
            <person name="Wu L."/>
            <person name="Ma J."/>
        </authorList>
    </citation>
    <scope>NUCLEOTIDE SEQUENCE [LARGE SCALE GENOMIC DNA]</scope>
    <source>
        <strain evidence="3">JCM 16545</strain>
    </source>
</reference>
<accession>A0ABW4WVU9</accession>
<keyword evidence="3" id="KW-1185">Reference proteome</keyword>
<dbReference type="Pfam" id="PF13274">
    <property type="entry name" value="SocA_Panacea"/>
    <property type="match status" value="1"/>
</dbReference>